<keyword evidence="2" id="KW-1185">Reference proteome</keyword>
<dbReference type="EMBL" id="CM018041">
    <property type="protein sequence ID" value="KAA8534300.1"/>
    <property type="molecule type" value="Genomic_DNA"/>
</dbReference>
<evidence type="ECO:0000313" key="1">
    <source>
        <dbReference type="EMBL" id="KAA8534300.1"/>
    </source>
</evidence>
<reference evidence="1 2" key="1">
    <citation type="submission" date="2019-09" db="EMBL/GenBank/DDBJ databases">
        <title>A chromosome-level genome assembly of the Chinese tupelo Nyssa sinensis.</title>
        <authorList>
            <person name="Yang X."/>
            <person name="Kang M."/>
            <person name="Yang Y."/>
            <person name="Xiong H."/>
            <person name="Wang M."/>
            <person name="Zhang Z."/>
            <person name="Wang Z."/>
            <person name="Wu H."/>
            <person name="Ma T."/>
            <person name="Liu J."/>
            <person name="Xi Z."/>
        </authorList>
    </citation>
    <scope>NUCLEOTIDE SEQUENCE [LARGE SCALE GENOMIC DNA]</scope>
    <source>
        <strain evidence="1">J267</strain>
        <tissue evidence="1">Leaf</tissue>
    </source>
</reference>
<evidence type="ECO:0000313" key="2">
    <source>
        <dbReference type="Proteomes" id="UP000325577"/>
    </source>
</evidence>
<name>A0A5J5AVL8_9ASTE</name>
<dbReference type="Proteomes" id="UP000325577">
    <property type="component" value="Linkage Group LG18"/>
</dbReference>
<dbReference type="AlphaFoldDB" id="A0A5J5AVL8"/>
<organism evidence="1 2">
    <name type="scientific">Nyssa sinensis</name>
    <dbReference type="NCBI Taxonomy" id="561372"/>
    <lineage>
        <taxon>Eukaryota</taxon>
        <taxon>Viridiplantae</taxon>
        <taxon>Streptophyta</taxon>
        <taxon>Embryophyta</taxon>
        <taxon>Tracheophyta</taxon>
        <taxon>Spermatophyta</taxon>
        <taxon>Magnoliopsida</taxon>
        <taxon>eudicotyledons</taxon>
        <taxon>Gunneridae</taxon>
        <taxon>Pentapetalae</taxon>
        <taxon>asterids</taxon>
        <taxon>Cornales</taxon>
        <taxon>Nyssaceae</taxon>
        <taxon>Nyssa</taxon>
    </lineage>
</organism>
<sequence>MHAPLASNMSIAHHPKPLYLPPCFFTPPFGAYSNFGFLRCLAMTKFPAESLNLILMGSVVSAEGAHVVSISIELALISLWNRTSSSNDIEARLRYVETAWEAPVSADENVDSTEAAFEREIGFVLMIVPATFFIVEMMEKKVG</sequence>
<accession>A0A5J5AVL8</accession>
<protein>
    <submittedName>
        <fullName evidence="1">Uncharacterized protein</fullName>
    </submittedName>
</protein>
<proteinExistence type="predicted"/>
<gene>
    <name evidence="1" type="ORF">F0562_031817</name>
</gene>